<proteinExistence type="predicted"/>
<keyword evidence="3" id="KW-1185">Reference proteome</keyword>
<feature type="region of interest" description="Disordered" evidence="1">
    <location>
        <begin position="1"/>
        <end position="26"/>
    </location>
</feature>
<dbReference type="EMBL" id="JAYMYS010000006">
    <property type="protein sequence ID" value="KAK7389281.1"/>
    <property type="molecule type" value="Genomic_DNA"/>
</dbReference>
<dbReference type="AlphaFoldDB" id="A0AAN9XEM0"/>
<feature type="compositionally biased region" description="Basic and acidic residues" evidence="1">
    <location>
        <begin position="16"/>
        <end position="26"/>
    </location>
</feature>
<evidence type="ECO:0000313" key="2">
    <source>
        <dbReference type="EMBL" id="KAK7389281.1"/>
    </source>
</evidence>
<accession>A0AAN9XEM0</accession>
<organism evidence="2 3">
    <name type="scientific">Psophocarpus tetragonolobus</name>
    <name type="common">Winged bean</name>
    <name type="synonym">Dolichos tetragonolobus</name>
    <dbReference type="NCBI Taxonomy" id="3891"/>
    <lineage>
        <taxon>Eukaryota</taxon>
        <taxon>Viridiplantae</taxon>
        <taxon>Streptophyta</taxon>
        <taxon>Embryophyta</taxon>
        <taxon>Tracheophyta</taxon>
        <taxon>Spermatophyta</taxon>
        <taxon>Magnoliopsida</taxon>
        <taxon>eudicotyledons</taxon>
        <taxon>Gunneridae</taxon>
        <taxon>Pentapetalae</taxon>
        <taxon>rosids</taxon>
        <taxon>fabids</taxon>
        <taxon>Fabales</taxon>
        <taxon>Fabaceae</taxon>
        <taxon>Papilionoideae</taxon>
        <taxon>50 kb inversion clade</taxon>
        <taxon>NPAAA clade</taxon>
        <taxon>indigoferoid/millettioid clade</taxon>
        <taxon>Phaseoleae</taxon>
        <taxon>Psophocarpus</taxon>
    </lineage>
</organism>
<name>A0AAN9XEM0_PSOTE</name>
<evidence type="ECO:0000313" key="3">
    <source>
        <dbReference type="Proteomes" id="UP001386955"/>
    </source>
</evidence>
<comment type="caution">
    <text evidence="2">The sequence shown here is derived from an EMBL/GenBank/DDBJ whole genome shotgun (WGS) entry which is preliminary data.</text>
</comment>
<evidence type="ECO:0000256" key="1">
    <source>
        <dbReference type="SAM" id="MobiDB-lite"/>
    </source>
</evidence>
<dbReference type="Proteomes" id="UP001386955">
    <property type="component" value="Unassembled WGS sequence"/>
</dbReference>
<gene>
    <name evidence="2" type="ORF">VNO78_24141</name>
</gene>
<sequence length="98" mass="11132">MGLCASSEEVTSAQGDEWRERREQRTERDIIQEEQFPSQRRKAKEVATVVSNSEPHHCKKTPIDGINMRSEDSKLGECKGLGLPCQLKKNGRNTYVVD</sequence>
<protein>
    <submittedName>
        <fullName evidence="2">Uncharacterized protein</fullName>
    </submittedName>
</protein>
<reference evidence="2 3" key="1">
    <citation type="submission" date="2024-01" db="EMBL/GenBank/DDBJ databases">
        <title>The genomes of 5 underutilized Papilionoideae crops provide insights into root nodulation and disease resistanc.</title>
        <authorList>
            <person name="Jiang F."/>
        </authorList>
    </citation>
    <scope>NUCLEOTIDE SEQUENCE [LARGE SCALE GENOMIC DNA]</scope>
    <source>
        <strain evidence="2">DUOXIRENSHENG_FW03</strain>
        <tissue evidence="2">Leaves</tissue>
    </source>
</reference>